<evidence type="ECO:0000313" key="2">
    <source>
        <dbReference type="Proteomes" id="UP000184310"/>
    </source>
</evidence>
<proteinExistence type="predicted"/>
<gene>
    <name evidence="1" type="ORF">SAMN02745163_01957</name>
</gene>
<evidence type="ECO:0000313" key="1">
    <source>
        <dbReference type="EMBL" id="SHJ43351.1"/>
    </source>
</evidence>
<dbReference type="AlphaFoldDB" id="A0A1M6J9M4"/>
<dbReference type="EMBL" id="FQZB01000008">
    <property type="protein sequence ID" value="SHJ43351.1"/>
    <property type="molecule type" value="Genomic_DNA"/>
</dbReference>
<sequence length="177" mass="19657">MAVGGIDGYSNGESGYDLAKTLLKSGVMFCGMNYFMSDIKPLRNPLKSVFSKESSEAFGTLEGKMSRSMLEIPEGGVAGDNRGNFLKGGSNTRSSGQYHTFHEFNLDSDFLYASDAVQFRQANKSLIDRLNSDAKFRKDMFKRNPELKTWLDSKPNLSNSPTGFTWHHAEDSGEVEI</sequence>
<organism evidence="1 2">
    <name type="scientific">Clostridium cavendishii DSM 21758</name>
    <dbReference type="NCBI Taxonomy" id="1121302"/>
    <lineage>
        <taxon>Bacteria</taxon>
        <taxon>Bacillati</taxon>
        <taxon>Bacillota</taxon>
        <taxon>Clostridia</taxon>
        <taxon>Eubacteriales</taxon>
        <taxon>Clostridiaceae</taxon>
        <taxon>Clostridium</taxon>
    </lineage>
</organism>
<dbReference type="OrthoDB" id="2186822at2"/>
<accession>A0A1M6J9M4</accession>
<dbReference type="Pfam" id="PF12639">
    <property type="entry name" value="Colicin-DNase"/>
    <property type="match status" value="1"/>
</dbReference>
<reference evidence="1 2" key="1">
    <citation type="submission" date="2016-11" db="EMBL/GenBank/DDBJ databases">
        <authorList>
            <person name="Jaros S."/>
            <person name="Januszkiewicz K."/>
            <person name="Wedrychowicz H."/>
        </authorList>
    </citation>
    <scope>NUCLEOTIDE SEQUENCE [LARGE SCALE GENOMIC DNA]</scope>
    <source>
        <strain evidence="1 2">DSM 21758</strain>
    </source>
</reference>
<dbReference type="STRING" id="1121302.SAMN02745163_01957"/>
<dbReference type="Proteomes" id="UP000184310">
    <property type="component" value="Unassembled WGS sequence"/>
</dbReference>
<protein>
    <submittedName>
        <fullName evidence="1">Uncharacterized protein</fullName>
    </submittedName>
</protein>
<name>A0A1M6J9M4_9CLOT</name>
<keyword evidence="2" id="KW-1185">Reference proteome</keyword>
<dbReference type="RefSeq" id="WP_072986503.1">
    <property type="nucleotide sequence ID" value="NZ_FQZB01000008.1"/>
</dbReference>